<sequence length="184" mass="19732">MSSHDNADSQSETVANAVTAMKLEHDDGGAASPVLNGSGAVKNEEEKSLANGSAPEVKSRSQSRPPVKKEEGEGREDKDANEEEKVGGDITVRLEPGEPPKLARSSSQKIVPRPPQLFLGLPDSTGEARSTFEVMKTCTYANKNMGYTEHAMECDCAEEWGKLFSCPSAPGSQNLENNRIHGCL</sequence>
<dbReference type="STRING" id="1388766.A0A017RZS5"/>
<gene>
    <name evidence="2" type="ORF">EURHEDRAFT_382427</name>
</gene>
<dbReference type="OrthoDB" id="10434217at2759"/>
<proteinExistence type="predicted"/>
<protein>
    <submittedName>
        <fullName evidence="2">Uncharacterized protein</fullName>
    </submittedName>
</protein>
<accession>A0A017RZS5</accession>
<feature type="compositionally biased region" description="Polar residues" evidence="1">
    <location>
        <begin position="1"/>
        <end position="16"/>
    </location>
</feature>
<name>A0A017RZS5_ASPRC</name>
<dbReference type="GeneID" id="63694661"/>
<reference evidence="3" key="1">
    <citation type="journal article" date="2014" name="Nat. Commun.">
        <title>Genomic adaptations of the halophilic Dead Sea filamentous fungus Eurotium rubrum.</title>
        <authorList>
            <person name="Kis-Papo T."/>
            <person name="Weig A.R."/>
            <person name="Riley R."/>
            <person name="Persoh D."/>
            <person name="Salamov A."/>
            <person name="Sun H."/>
            <person name="Lipzen A."/>
            <person name="Wasser S.P."/>
            <person name="Rambold G."/>
            <person name="Grigoriev I.V."/>
            <person name="Nevo E."/>
        </authorList>
    </citation>
    <scope>NUCLEOTIDE SEQUENCE [LARGE SCALE GENOMIC DNA]</scope>
    <source>
        <strain evidence="3">CBS 135680</strain>
    </source>
</reference>
<evidence type="ECO:0000313" key="3">
    <source>
        <dbReference type="Proteomes" id="UP000019804"/>
    </source>
</evidence>
<dbReference type="EMBL" id="KK088506">
    <property type="protein sequence ID" value="EYE89904.1"/>
    <property type="molecule type" value="Genomic_DNA"/>
</dbReference>
<organism evidence="2 3">
    <name type="scientific">Aspergillus ruber (strain CBS 135680)</name>
    <dbReference type="NCBI Taxonomy" id="1388766"/>
    <lineage>
        <taxon>Eukaryota</taxon>
        <taxon>Fungi</taxon>
        <taxon>Dikarya</taxon>
        <taxon>Ascomycota</taxon>
        <taxon>Pezizomycotina</taxon>
        <taxon>Eurotiomycetes</taxon>
        <taxon>Eurotiomycetidae</taxon>
        <taxon>Eurotiales</taxon>
        <taxon>Aspergillaceae</taxon>
        <taxon>Aspergillus</taxon>
        <taxon>Aspergillus subgen. Aspergillus</taxon>
    </lineage>
</organism>
<dbReference type="Proteomes" id="UP000019804">
    <property type="component" value="Unassembled WGS sequence"/>
</dbReference>
<dbReference type="AlphaFoldDB" id="A0A017RZS5"/>
<dbReference type="HOGENOM" id="CLU_1745012_0_0_1"/>
<keyword evidence="3" id="KW-1185">Reference proteome</keyword>
<feature type="compositionally biased region" description="Basic and acidic residues" evidence="1">
    <location>
        <begin position="67"/>
        <end position="87"/>
    </location>
</feature>
<feature type="region of interest" description="Disordered" evidence="1">
    <location>
        <begin position="1"/>
        <end position="124"/>
    </location>
</feature>
<dbReference type="RefSeq" id="XP_040633594.1">
    <property type="nucleotide sequence ID" value="XM_040779537.1"/>
</dbReference>
<evidence type="ECO:0000313" key="2">
    <source>
        <dbReference type="EMBL" id="EYE89904.1"/>
    </source>
</evidence>
<evidence type="ECO:0000256" key="1">
    <source>
        <dbReference type="SAM" id="MobiDB-lite"/>
    </source>
</evidence>